<dbReference type="InterPro" id="IPR051534">
    <property type="entry name" value="CBASS_pafABC_assoc_protein"/>
</dbReference>
<dbReference type="InterPro" id="IPR013196">
    <property type="entry name" value="HTH_11"/>
</dbReference>
<comment type="caution">
    <text evidence="4">The sequence shown here is derived from an EMBL/GenBank/DDBJ whole genome shotgun (WGS) entry which is preliminary data.</text>
</comment>
<dbReference type="STRING" id="588581.Cpap_2840"/>
<dbReference type="SUPFAM" id="SSF46785">
    <property type="entry name" value="Winged helix' DNA-binding domain"/>
    <property type="match status" value="1"/>
</dbReference>
<dbReference type="PROSITE" id="PS52050">
    <property type="entry name" value="WYL"/>
    <property type="match status" value="1"/>
</dbReference>
<proteinExistence type="predicted"/>
<dbReference type="InterPro" id="IPR057727">
    <property type="entry name" value="WCX_dom"/>
</dbReference>
<dbReference type="PANTHER" id="PTHR34580">
    <property type="match status" value="1"/>
</dbReference>
<evidence type="ECO:0000313" key="5">
    <source>
        <dbReference type="Proteomes" id="UP000003860"/>
    </source>
</evidence>
<dbReference type="AlphaFoldDB" id="F1TBX6"/>
<dbReference type="Pfam" id="PF13280">
    <property type="entry name" value="WYL"/>
    <property type="match status" value="1"/>
</dbReference>
<dbReference type="PROSITE" id="PS51000">
    <property type="entry name" value="HTH_DEOR_2"/>
    <property type="match status" value="1"/>
</dbReference>
<evidence type="ECO:0000259" key="3">
    <source>
        <dbReference type="PROSITE" id="PS51000"/>
    </source>
</evidence>
<dbReference type="InterPro" id="IPR001034">
    <property type="entry name" value="DeoR_HTH"/>
</dbReference>
<reference evidence="4" key="2">
    <citation type="submission" date="2011-01" db="EMBL/GenBank/DDBJ databases">
        <title>The Non-contiguous Finished genome of Clostridium papyrosolvens.</title>
        <authorList>
            <person name="Lucas S."/>
            <person name="Copeland A."/>
            <person name="Lapidus A."/>
            <person name="Cheng J.-F."/>
            <person name="Goodwin L."/>
            <person name="Pitluck S."/>
            <person name="Misra M."/>
            <person name="Chertkov O."/>
            <person name="Detter J.C."/>
            <person name="Han C."/>
            <person name="Tapia R."/>
            <person name="Land M."/>
            <person name="Hauser L."/>
            <person name="Kyrpides N."/>
            <person name="Ivanova N."/>
            <person name="Pagani I."/>
            <person name="Mouttaki H."/>
            <person name="He Z."/>
            <person name="Zhou J."/>
            <person name="Hemme C.L."/>
            <person name="Woyke T."/>
        </authorList>
    </citation>
    <scope>NUCLEOTIDE SEQUENCE [LARGE SCALE GENOMIC DNA]</scope>
    <source>
        <strain evidence="4">DSM 2782</strain>
    </source>
</reference>
<dbReference type="Pfam" id="PF08279">
    <property type="entry name" value="HTH_11"/>
    <property type="match status" value="1"/>
</dbReference>
<name>F1TBX6_9FIRM</name>
<dbReference type="PANTHER" id="PTHR34580:SF1">
    <property type="entry name" value="PROTEIN PAFC"/>
    <property type="match status" value="1"/>
</dbReference>
<reference evidence="4" key="1">
    <citation type="submission" date="2009-07" db="EMBL/GenBank/DDBJ databases">
        <authorList>
            <consortium name="US DOE Joint Genome Institute (JGI-PGF)"/>
            <person name="Lucas S."/>
            <person name="Copeland A."/>
            <person name="Lapidus A."/>
            <person name="Glavina del Rio T."/>
            <person name="Tice H."/>
            <person name="Bruce D."/>
            <person name="Goodwin L."/>
            <person name="Pitluck S."/>
            <person name="Larimer F."/>
            <person name="Land M.L."/>
            <person name="Mouttaki H."/>
            <person name="He Z."/>
            <person name="Zhou J."/>
            <person name="Hemme C.L."/>
        </authorList>
    </citation>
    <scope>NUCLEOTIDE SEQUENCE [LARGE SCALE GENOMIC DNA]</scope>
    <source>
        <strain evidence="4">DSM 2782</strain>
    </source>
</reference>
<dbReference type="InterPro" id="IPR028349">
    <property type="entry name" value="PafC-like"/>
</dbReference>
<keyword evidence="2" id="KW-0804">Transcription</keyword>
<feature type="domain" description="HTH deoR-type" evidence="3">
    <location>
        <begin position="2"/>
        <end position="57"/>
    </location>
</feature>
<evidence type="ECO:0000313" key="4">
    <source>
        <dbReference type="EMBL" id="EGD48147.1"/>
    </source>
</evidence>
<accession>F1TBX6</accession>
<dbReference type="EMBL" id="ACXX02000005">
    <property type="protein sequence ID" value="EGD48147.1"/>
    <property type="molecule type" value="Genomic_DNA"/>
</dbReference>
<organism evidence="4 5">
    <name type="scientific">Ruminiclostridium papyrosolvens DSM 2782</name>
    <dbReference type="NCBI Taxonomy" id="588581"/>
    <lineage>
        <taxon>Bacteria</taxon>
        <taxon>Bacillati</taxon>
        <taxon>Bacillota</taxon>
        <taxon>Clostridia</taxon>
        <taxon>Eubacteriales</taxon>
        <taxon>Oscillospiraceae</taxon>
        <taxon>Ruminiclostridium</taxon>
    </lineage>
</organism>
<keyword evidence="1" id="KW-0805">Transcription regulation</keyword>
<dbReference type="OrthoDB" id="9815009at2"/>
<protein>
    <submittedName>
        <fullName evidence="4">Helix-turn-helix type 11 domain-containing protein</fullName>
    </submittedName>
</protein>
<evidence type="ECO:0000256" key="1">
    <source>
        <dbReference type="ARBA" id="ARBA00023015"/>
    </source>
</evidence>
<dbReference type="Proteomes" id="UP000003860">
    <property type="component" value="Unassembled WGS sequence"/>
</dbReference>
<evidence type="ECO:0000256" key="2">
    <source>
        <dbReference type="ARBA" id="ARBA00023163"/>
    </source>
</evidence>
<sequence>MKLDRLLGILTILLKNDRVTAPQLAEKFEVTRRTIGRDIDTLCQAGIPIVTHQGGGGGISIADGYKLDKSILTTDELSSIIAALKGIGSVSEKSHVERTLDKLSTNKDTVVSLREPIVIDLASNYKGSLTPKIKLIKQAILGQRLIEFDYYYEKGQTHRRIEPYFVIFQWTSWYVFGFCLERRDWRMFKLARLWDLQLCEETYTQREIPSERRDFNAHLPDDKKLVVLFEPSVKYQLIETYGFNCFTETEGGRLRLEIGYTSREYTISWLLGFGKKAKVIEPTDMGDEIKSIAENIIQNYK</sequence>
<dbReference type="RefSeq" id="WP_004618978.1">
    <property type="nucleotide sequence ID" value="NZ_ACXX02000005.1"/>
</dbReference>
<keyword evidence="5" id="KW-1185">Reference proteome</keyword>
<dbReference type="PIRSF" id="PIRSF016838">
    <property type="entry name" value="PafC"/>
    <property type="match status" value="1"/>
</dbReference>
<dbReference type="GO" id="GO:0003700">
    <property type="term" value="F:DNA-binding transcription factor activity"/>
    <property type="evidence" value="ECO:0007669"/>
    <property type="project" value="InterPro"/>
</dbReference>
<dbReference type="InterPro" id="IPR036388">
    <property type="entry name" value="WH-like_DNA-bd_sf"/>
</dbReference>
<dbReference type="Gene3D" id="1.10.10.10">
    <property type="entry name" value="Winged helix-like DNA-binding domain superfamily/Winged helix DNA-binding domain"/>
    <property type="match status" value="1"/>
</dbReference>
<dbReference type="eggNOG" id="COG2378">
    <property type="taxonomic scope" value="Bacteria"/>
</dbReference>
<dbReference type="InterPro" id="IPR026881">
    <property type="entry name" value="WYL_dom"/>
</dbReference>
<gene>
    <name evidence="4" type="ORF">Cpap_2840</name>
</gene>
<dbReference type="Pfam" id="PF25583">
    <property type="entry name" value="WCX"/>
    <property type="match status" value="1"/>
</dbReference>
<dbReference type="InterPro" id="IPR036390">
    <property type="entry name" value="WH_DNA-bd_sf"/>
</dbReference>